<dbReference type="CDD" id="cd00130">
    <property type="entry name" value="PAS"/>
    <property type="match status" value="1"/>
</dbReference>
<dbReference type="EMBL" id="CM001377">
    <property type="protein sequence ID" value="EHM10643.1"/>
    <property type="molecule type" value="Genomic_DNA"/>
</dbReference>
<dbReference type="RefSeq" id="WP_006584138.1">
    <property type="nucleotide sequence ID" value="NZ_CM001377.1"/>
</dbReference>
<keyword evidence="1" id="KW-1133">Transmembrane helix</keyword>
<evidence type="ECO:0000313" key="3">
    <source>
        <dbReference type="EMBL" id="EHM10643.1"/>
    </source>
</evidence>
<keyword evidence="1" id="KW-0812">Transmembrane</keyword>
<reference evidence="3 4" key="1">
    <citation type="submission" date="2011-10" db="EMBL/GenBank/DDBJ databases">
        <title>The Noncontiguous Finished genome of Thermanaerovibrio velox DSM 12556.</title>
        <authorList>
            <consortium name="US DOE Joint Genome Institute (JGI-PGF)"/>
            <person name="Lucas S."/>
            <person name="Copeland A."/>
            <person name="Lapidus A."/>
            <person name="Glavina del Rio T."/>
            <person name="Dalin E."/>
            <person name="Tice H."/>
            <person name="Bruce D."/>
            <person name="Goodwin L."/>
            <person name="Pitluck S."/>
            <person name="Peters L."/>
            <person name="Mikhailova N."/>
            <person name="Teshima H."/>
            <person name="Kyrpides N."/>
            <person name="Mavromatis K."/>
            <person name="Ivanova N."/>
            <person name="Markowitz V."/>
            <person name="Cheng J.-F."/>
            <person name="Hugenholtz P."/>
            <person name="Woyke T."/>
            <person name="Wu D."/>
            <person name="Spring S."/>
            <person name="Brambilla E.-M."/>
            <person name="Klenk H.-P."/>
            <person name="Eisen J.A."/>
        </authorList>
    </citation>
    <scope>NUCLEOTIDE SEQUENCE [LARGE SCALE GENOMIC DNA]</scope>
    <source>
        <strain evidence="3 4">DSM 12556</strain>
    </source>
</reference>
<keyword evidence="4" id="KW-1185">Reference proteome</keyword>
<dbReference type="STRING" id="926567.TheveDRAFT_1525"/>
<protein>
    <submittedName>
        <fullName evidence="3">Putative periplasmic ligand-binding sensor domain protein</fullName>
    </submittedName>
</protein>
<evidence type="ECO:0000259" key="2">
    <source>
        <dbReference type="SMART" id="SM00091"/>
    </source>
</evidence>
<keyword evidence="1" id="KW-0472">Membrane</keyword>
<proteinExistence type="predicted"/>
<dbReference type="SUPFAM" id="SSF55785">
    <property type="entry name" value="PYP-like sensor domain (PAS domain)"/>
    <property type="match status" value="1"/>
</dbReference>
<dbReference type="Gene3D" id="3.30.450.20">
    <property type="entry name" value="PAS domain"/>
    <property type="match status" value="1"/>
</dbReference>
<accession>H0UPT4</accession>
<dbReference type="AlphaFoldDB" id="H0UPT4"/>
<dbReference type="InterPro" id="IPR007892">
    <property type="entry name" value="CHASE4"/>
</dbReference>
<name>H0UPT4_9BACT</name>
<dbReference type="InterPro" id="IPR035965">
    <property type="entry name" value="PAS-like_dom_sf"/>
</dbReference>
<dbReference type="SMART" id="SM00091">
    <property type="entry name" value="PAS"/>
    <property type="match status" value="1"/>
</dbReference>
<dbReference type="HOGENOM" id="CLU_571915_0_0_0"/>
<evidence type="ECO:0000256" key="1">
    <source>
        <dbReference type="SAM" id="Phobius"/>
    </source>
</evidence>
<sequence>MENNWWKMPLGFALMFMVLSGMLFLALMEHADRALFRLEVEEARARGRELQGFLDHQSAQLDLLCIDWANWDQAYRFLQEDDPSFEKENLNLMSFDNADLSHVVFFKKDLSVRWHGRYVQGTKALTGCSGEELSILKDILARNYKTGYSRGIISLGHQVYLVAARQVRDSDSKRPMEGWLVMTRPLPNLKELQRVIPGLIEISPAPPEGATHSTKNGKEPVIVPVNSSTIDGVVPLTDPSDKPIAEGRIRINRWIAREVRALMGRVLLGIALLGLGTFVSLMTWHQTHISKPLKEVYDKLAHMTSTGSLEVLDLEAGELSGIAKAMNGLINYAKGVERRAVMEARRTTDILDRMDLMVALCSPYGAISFANRSMTSLFGDLPQLEGMKIWDLMDSEDRERVRDQFLAAGEGKKPILRVHLRSRRTSLVINMSAIRDPKAKGEVMVLCRATTASLPPGVFA</sequence>
<gene>
    <name evidence="3" type="ORF">TheveDRAFT_1525</name>
</gene>
<organism evidence="3 4">
    <name type="scientific">Thermanaerovibrio velox DSM 12556</name>
    <dbReference type="NCBI Taxonomy" id="926567"/>
    <lineage>
        <taxon>Bacteria</taxon>
        <taxon>Thermotogati</taxon>
        <taxon>Synergistota</taxon>
        <taxon>Synergistia</taxon>
        <taxon>Synergistales</taxon>
        <taxon>Synergistaceae</taxon>
        <taxon>Thermanaerovibrio</taxon>
    </lineage>
</organism>
<dbReference type="Pfam" id="PF08448">
    <property type="entry name" value="PAS_4"/>
    <property type="match status" value="1"/>
</dbReference>
<dbReference type="Proteomes" id="UP000005730">
    <property type="component" value="Chromosome"/>
</dbReference>
<evidence type="ECO:0000313" key="4">
    <source>
        <dbReference type="Proteomes" id="UP000005730"/>
    </source>
</evidence>
<dbReference type="Pfam" id="PF05228">
    <property type="entry name" value="CHASE4"/>
    <property type="match status" value="1"/>
</dbReference>
<dbReference type="InterPro" id="IPR013656">
    <property type="entry name" value="PAS_4"/>
</dbReference>
<feature type="domain" description="PAS" evidence="2">
    <location>
        <begin position="345"/>
        <end position="410"/>
    </location>
</feature>
<dbReference type="InterPro" id="IPR000014">
    <property type="entry name" value="PAS"/>
</dbReference>
<feature type="transmembrane region" description="Helical" evidence="1">
    <location>
        <begin position="6"/>
        <end position="27"/>
    </location>
</feature>
<dbReference type="eggNOG" id="COG3322">
    <property type="taxonomic scope" value="Bacteria"/>
</dbReference>
<feature type="transmembrane region" description="Helical" evidence="1">
    <location>
        <begin position="262"/>
        <end position="284"/>
    </location>
</feature>